<evidence type="ECO:0000256" key="3">
    <source>
        <dbReference type="ARBA" id="ARBA00022679"/>
    </source>
</evidence>
<gene>
    <name evidence="8" type="ORF">GOC77_00025</name>
</gene>
<evidence type="ECO:0000256" key="7">
    <source>
        <dbReference type="SAM" id="Phobius"/>
    </source>
</evidence>
<feature type="transmembrane region" description="Helical" evidence="7">
    <location>
        <begin position="238"/>
        <end position="259"/>
    </location>
</feature>
<dbReference type="Pfam" id="PF09594">
    <property type="entry name" value="GT87"/>
    <property type="match status" value="1"/>
</dbReference>
<feature type="transmembrane region" description="Helical" evidence="7">
    <location>
        <begin position="424"/>
        <end position="441"/>
    </location>
</feature>
<feature type="transmembrane region" description="Helical" evidence="7">
    <location>
        <begin position="303"/>
        <end position="325"/>
    </location>
</feature>
<evidence type="ECO:0000313" key="9">
    <source>
        <dbReference type="Proteomes" id="UP000641625"/>
    </source>
</evidence>
<reference evidence="8" key="1">
    <citation type="submission" date="2019-12" db="EMBL/GenBank/DDBJ databases">
        <title>Whole genome sequencing of Haloarcula argentinensis strain pws5.</title>
        <authorList>
            <person name="Verma D.K."/>
            <person name="Gopal K."/>
            <person name="Prasad E.S."/>
        </authorList>
    </citation>
    <scope>NUCLEOTIDE SEQUENCE</scope>
    <source>
        <strain evidence="8">Pws5</strain>
    </source>
</reference>
<dbReference type="GO" id="GO:0016758">
    <property type="term" value="F:hexosyltransferase activity"/>
    <property type="evidence" value="ECO:0007669"/>
    <property type="project" value="InterPro"/>
</dbReference>
<evidence type="ECO:0000256" key="5">
    <source>
        <dbReference type="ARBA" id="ARBA00022989"/>
    </source>
</evidence>
<dbReference type="EMBL" id="WOWA01000001">
    <property type="protein sequence ID" value="NLV11689.1"/>
    <property type="molecule type" value="Genomic_DNA"/>
</dbReference>
<comment type="subcellular location">
    <subcellularLocation>
        <location evidence="1">Cell membrane</location>
        <topology evidence="1">Multi-pass membrane protein</topology>
    </subcellularLocation>
</comment>
<evidence type="ECO:0000256" key="4">
    <source>
        <dbReference type="ARBA" id="ARBA00022692"/>
    </source>
</evidence>
<dbReference type="Proteomes" id="UP000641625">
    <property type="component" value="Unassembled WGS sequence"/>
</dbReference>
<keyword evidence="4 7" id="KW-0812">Transmembrane</keyword>
<accession>A0A847UEN3</accession>
<keyword evidence="3" id="KW-0808">Transferase</keyword>
<keyword evidence="6 7" id="KW-0472">Membrane</keyword>
<sequence length="446" mass="48302">MKKTVTSFSARTDTQSSIPSCVEQKTYIRTVSTIYILQARGSTTAFTRARLALGLGIILGIAYFVYRLTITPDQFGTDFEIYRAAAADLYSGKVIYGRSPVGVPNLTYRYPIILLVPFSLYLLVSSATGFAIHVAGTILVSILLGLAIARATESYGLQLSNCDRILICGFIIISPISAPSLVTGNINHHIALALGIGLIWLEQDRQHRAGVALGLAALPKVFPAAIGFWLVWRRKWCASLVAIFTGTGALAAGAVLFGLTRTQSYFVEELLPRGTANAVSGGLSSSSLYVTLQRPLSVIFTDISGTALAGLSLIVVTPVVAYLYLHSDGRIQRLVALLSTLCGILLVIPSYTMYFSLVFYPLIPLLYLLSGWPGRIFTGGVIFMQLTLKLHDATMLVRMLNLPVWGTETLVVSLRTFYTLATPVLLGTAAVLIAGIWQVYAQHPEK</sequence>
<feature type="transmembrane region" description="Helical" evidence="7">
    <location>
        <begin position="130"/>
        <end position="149"/>
    </location>
</feature>
<feature type="transmembrane region" description="Helical" evidence="7">
    <location>
        <begin position="366"/>
        <end position="388"/>
    </location>
</feature>
<dbReference type="GO" id="GO:0005886">
    <property type="term" value="C:plasma membrane"/>
    <property type="evidence" value="ECO:0007669"/>
    <property type="project" value="UniProtKB-SubCell"/>
</dbReference>
<evidence type="ECO:0000256" key="6">
    <source>
        <dbReference type="ARBA" id="ARBA00023136"/>
    </source>
</evidence>
<protein>
    <submittedName>
        <fullName evidence="8">DUF2029 domain-containing protein</fullName>
    </submittedName>
</protein>
<dbReference type="AlphaFoldDB" id="A0A847UEN3"/>
<comment type="caution">
    <text evidence="8">The sequence shown here is derived from an EMBL/GenBank/DDBJ whole genome shotgun (WGS) entry which is preliminary data.</text>
</comment>
<feature type="transmembrane region" description="Helical" evidence="7">
    <location>
        <begin position="49"/>
        <end position="66"/>
    </location>
</feature>
<proteinExistence type="predicted"/>
<evidence type="ECO:0000256" key="1">
    <source>
        <dbReference type="ARBA" id="ARBA00004651"/>
    </source>
</evidence>
<evidence type="ECO:0000313" key="8">
    <source>
        <dbReference type="EMBL" id="NLV11689.1"/>
    </source>
</evidence>
<feature type="transmembrane region" description="Helical" evidence="7">
    <location>
        <begin position="213"/>
        <end position="232"/>
    </location>
</feature>
<feature type="transmembrane region" description="Helical" evidence="7">
    <location>
        <begin position="161"/>
        <end position="178"/>
    </location>
</feature>
<evidence type="ECO:0000256" key="2">
    <source>
        <dbReference type="ARBA" id="ARBA00022475"/>
    </source>
</evidence>
<keyword evidence="5 7" id="KW-1133">Transmembrane helix</keyword>
<name>A0A847UEN3_HALAR</name>
<organism evidence="8 9">
    <name type="scientific">Haloarcula argentinensis</name>
    <dbReference type="NCBI Taxonomy" id="43776"/>
    <lineage>
        <taxon>Archaea</taxon>
        <taxon>Methanobacteriati</taxon>
        <taxon>Methanobacteriota</taxon>
        <taxon>Stenosarchaea group</taxon>
        <taxon>Halobacteria</taxon>
        <taxon>Halobacteriales</taxon>
        <taxon>Haloarculaceae</taxon>
        <taxon>Haloarcula</taxon>
    </lineage>
</organism>
<dbReference type="InterPro" id="IPR018584">
    <property type="entry name" value="GT87"/>
</dbReference>
<keyword evidence="2" id="KW-1003">Cell membrane</keyword>
<feature type="transmembrane region" description="Helical" evidence="7">
    <location>
        <begin position="337"/>
        <end position="360"/>
    </location>
</feature>